<dbReference type="AlphaFoldDB" id="A0A0F9V6S7"/>
<dbReference type="EMBL" id="LAZR01000045">
    <property type="protein sequence ID" value="KKN99689.1"/>
    <property type="molecule type" value="Genomic_DNA"/>
</dbReference>
<reference evidence="1" key="1">
    <citation type="journal article" date="2015" name="Nature">
        <title>Complex archaea that bridge the gap between prokaryotes and eukaryotes.</title>
        <authorList>
            <person name="Spang A."/>
            <person name="Saw J.H."/>
            <person name="Jorgensen S.L."/>
            <person name="Zaremba-Niedzwiedzka K."/>
            <person name="Martijn J."/>
            <person name="Lind A.E."/>
            <person name="van Eijk R."/>
            <person name="Schleper C."/>
            <person name="Guy L."/>
            <person name="Ettema T.J."/>
        </authorList>
    </citation>
    <scope>NUCLEOTIDE SEQUENCE</scope>
</reference>
<evidence type="ECO:0000313" key="1">
    <source>
        <dbReference type="EMBL" id="KKN99689.1"/>
    </source>
</evidence>
<comment type="caution">
    <text evidence="1">The sequence shown here is derived from an EMBL/GenBank/DDBJ whole genome shotgun (WGS) entry which is preliminary data.</text>
</comment>
<gene>
    <name evidence="1" type="ORF">LCGC14_0134350</name>
</gene>
<evidence type="ECO:0008006" key="2">
    <source>
        <dbReference type="Google" id="ProtNLM"/>
    </source>
</evidence>
<accession>A0A0F9V6S7</accession>
<name>A0A0F9V6S7_9ZZZZ</name>
<protein>
    <recommendedName>
        <fullName evidence="2">Lipopolysaccharide export system protein LptC</fullName>
    </recommendedName>
</protein>
<sequence length="202" mass="21943">MQRDRYTRLISWLKVLFPLAALGLLSTLFLLSRAIDPGQAIPFAEKDVQDRLRDQQITGPFFTGATAEGDELSFYADVLTRPDGQTGMNHAENLRATIKTPEGSTFRLQSDLADFDIAKDVADLLGGVVLTTSTGYRLQSDKITSDLSGLNIKSPGTVYGTAPGGTLEAGAMSITQTDDEASPQLVFTNRVKLIYKPKPKSE</sequence>
<organism evidence="1">
    <name type="scientific">marine sediment metagenome</name>
    <dbReference type="NCBI Taxonomy" id="412755"/>
    <lineage>
        <taxon>unclassified sequences</taxon>
        <taxon>metagenomes</taxon>
        <taxon>ecological metagenomes</taxon>
    </lineage>
</organism>
<proteinExistence type="predicted"/>